<dbReference type="AlphaFoldDB" id="A0A0N0XMV5"/>
<comment type="caution">
    <text evidence="2">The sequence shown here is derived from an EMBL/GenBank/DDBJ whole genome shotgun (WGS) entry which is preliminary data.</text>
</comment>
<evidence type="ECO:0008006" key="4">
    <source>
        <dbReference type="Google" id="ProtNLM"/>
    </source>
</evidence>
<accession>A0A0N0XMV5</accession>
<name>A0A0N0XMV5_9NEIS</name>
<organism evidence="2 3">
    <name type="scientific">Amantichitinum ursilacus</name>
    <dbReference type="NCBI Taxonomy" id="857265"/>
    <lineage>
        <taxon>Bacteria</taxon>
        <taxon>Pseudomonadati</taxon>
        <taxon>Pseudomonadota</taxon>
        <taxon>Betaproteobacteria</taxon>
        <taxon>Neisseriales</taxon>
        <taxon>Chitinibacteraceae</taxon>
        <taxon>Amantichitinum</taxon>
    </lineage>
</organism>
<evidence type="ECO:0000313" key="3">
    <source>
        <dbReference type="Proteomes" id="UP000037939"/>
    </source>
</evidence>
<feature type="transmembrane region" description="Helical" evidence="1">
    <location>
        <begin position="55"/>
        <end position="77"/>
    </location>
</feature>
<dbReference type="RefSeq" id="WP_053935853.1">
    <property type="nucleotide sequence ID" value="NZ_LAQT01000001.1"/>
</dbReference>
<feature type="transmembrane region" description="Helical" evidence="1">
    <location>
        <begin position="145"/>
        <end position="166"/>
    </location>
</feature>
<dbReference type="OrthoDB" id="9135846at2"/>
<keyword evidence="1" id="KW-1133">Transmembrane helix</keyword>
<dbReference type="EMBL" id="LAQT01000001">
    <property type="protein sequence ID" value="KPC55123.1"/>
    <property type="molecule type" value="Genomic_DNA"/>
</dbReference>
<keyword evidence="3" id="KW-1185">Reference proteome</keyword>
<sequence length="191" mass="20745">MNGFLRDVLDVCLLRFKSLEQYSYAPWITALWLTLAGVTDAMSNDDIMGAWPLRLLFFVVVDWTQAVAAALWLGAWFKLIERKPVEFSFFPLVVLAGTPQMIAPLINGIGEPLGSYVRTSLALYGLFVLIYAISRSTGKRVGSAAIAALAFIPVAFVLMGGTTAIAESMGWVNLPPLTADAPDTSNPETDL</sequence>
<evidence type="ECO:0000313" key="2">
    <source>
        <dbReference type="EMBL" id="KPC55123.1"/>
    </source>
</evidence>
<reference evidence="2 3" key="1">
    <citation type="submission" date="2015-07" db="EMBL/GenBank/DDBJ databases">
        <title>Draft genome sequence of the Amantichitinum ursilacus IGB-41, a new chitin-degrading bacterium.</title>
        <authorList>
            <person name="Kirstahler P."/>
            <person name="Guenther M."/>
            <person name="Grumaz C."/>
            <person name="Rupp S."/>
            <person name="Zibek S."/>
            <person name="Sohn K."/>
        </authorList>
    </citation>
    <scope>NUCLEOTIDE SEQUENCE [LARGE SCALE GENOMIC DNA]</scope>
    <source>
        <strain evidence="2 3">IGB-41</strain>
    </source>
</reference>
<dbReference type="STRING" id="857265.WG78_00650"/>
<feature type="transmembrane region" description="Helical" evidence="1">
    <location>
        <begin position="89"/>
        <end position="109"/>
    </location>
</feature>
<protein>
    <recommendedName>
        <fullName evidence="4">Yip1 domain protein</fullName>
    </recommendedName>
</protein>
<gene>
    <name evidence="2" type="ORF">WG78_00650</name>
</gene>
<feature type="transmembrane region" description="Helical" evidence="1">
    <location>
        <begin position="24"/>
        <end position="43"/>
    </location>
</feature>
<proteinExistence type="predicted"/>
<evidence type="ECO:0000256" key="1">
    <source>
        <dbReference type="SAM" id="Phobius"/>
    </source>
</evidence>
<keyword evidence="1" id="KW-0812">Transmembrane</keyword>
<feature type="transmembrane region" description="Helical" evidence="1">
    <location>
        <begin position="115"/>
        <end position="133"/>
    </location>
</feature>
<keyword evidence="1" id="KW-0472">Membrane</keyword>
<dbReference type="Proteomes" id="UP000037939">
    <property type="component" value="Unassembled WGS sequence"/>
</dbReference>